<keyword evidence="3" id="KW-0804">Transcription</keyword>
<sequence>MTKPPTIADIAKRAGLSKGAVSYALNGRPGVSEATRQRVLKLAAEMNWHPNSAARALSGARAGAVGLALARPASVLGIEPFFMRLISGIETALSAASVALHLQIVSDHEAEIAIYRRWWAEQRIDGAFIADLWVGDSRLPVLEQLDLPAVIIGGPAERSTLPGVWVDDSAGMAMIVEYLAALGHRRLAHVSGLPSMLHTQQRQAAFDAAVARLGLDEPAGMSTDYSAEQSSQVTRRLLSLTPRPTAIIYDNDVMAVAGTSVAHEMGVDVPGQVSIVAWEDSVLCHIVHPPLSALSRDVVAHGARAAEHLLAKIGGEDVDDYQVDTPALVTRGSTGRAPR</sequence>
<accession>A0A329QGJ9</accession>
<dbReference type="GO" id="GO:0003700">
    <property type="term" value="F:DNA-binding transcription factor activity"/>
    <property type="evidence" value="ECO:0007669"/>
    <property type="project" value="TreeGrafter"/>
</dbReference>
<dbReference type="Proteomes" id="UP000250462">
    <property type="component" value="Unassembled WGS sequence"/>
</dbReference>
<dbReference type="AlphaFoldDB" id="A0A329QGJ9"/>
<dbReference type="EMBL" id="QMIG01000024">
    <property type="protein sequence ID" value="RAW10849.1"/>
    <property type="molecule type" value="Genomic_DNA"/>
</dbReference>
<evidence type="ECO:0000256" key="2">
    <source>
        <dbReference type="ARBA" id="ARBA00023125"/>
    </source>
</evidence>
<keyword evidence="2" id="KW-0238">DNA-binding</keyword>
<evidence type="ECO:0000259" key="4">
    <source>
        <dbReference type="PROSITE" id="PS50932"/>
    </source>
</evidence>
<dbReference type="PANTHER" id="PTHR30146:SF155">
    <property type="entry name" value="ALANINE RACEMASE"/>
    <property type="match status" value="1"/>
</dbReference>
<dbReference type="Pfam" id="PF13377">
    <property type="entry name" value="Peripla_BP_3"/>
    <property type="match status" value="1"/>
</dbReference>
<dbReference type="Gene3D" id="3.40.50.2300">
    <property type="match status" value="2"/>
</dbReference>
<dbReference type="GO" id="GO:0000976">
    <property type="term" value="F:transcription cis-regulatory region binding"/>
    <property type="evidence" value="ECO:0007669"/>
    <property type="project" value="TreeGrafter"/>
</dbReference>
<evidence type="ECO:0000313" key="5">
    <source>
        <dbReference type="EMBL" id="RAW10849.1"/>
    </source>
</evidence>
<comment type="caution">
    <text evidence="5">The sequence shown here is derived from an EMBL/GenBank/DDBJ whole genome shotgun (WGS) entry which is preliminary data.</text>
</comment>
<keyword evidence="1" id="KW-0805">Transcription regulation</keyword>
<dbReference type="Gene3D" id="1.10.260.40">
    <property type="entry name" value="lambda repressor-like DNA-binding domains"/>
    <property type="match status" value="1"/>
</dbReference>
<dbReference type="OrthoDB" id="3324394at2"/>
<evidence type="ECO:0000256" key="3">
    <source>
        <dbReference type="ARBA" id="ARBA00023163"/>
    </source>
</evidence>
<dbReference type="SMART" id="SM00354">
    <property type="entry name" value="HTH_LACI"/>
    <property type="match status" value="1"/>
</dbReference>
<dbReference type="RefSeq" id="WP_112259797.1">
    <property type="nucleotide sequence ID" value="NZ_QMIG01000024.1"/>
</dbReference>
<keyword evidence="6" id="KW-1185">Reference proteome</keyword>
<dbReference type="InterPro" id="IPR046335">
    <property type="entry name" value="LacI/GalR-like_sensor"/>
</dbReference>
<dbReference type="CDD" id="cd06267">
    <property type="entry name" value="PBP1_LacI_sugar_binding-like"/>
    <property type="match status" value="1"/>
</dbReference>
<evidence type="ECO:0000256" key="1">
    <source>
        <dbReference type="ARBA" id="ARBA00023015"/>
    </source>
</evidence>
<dbReference type="InterPro" id="IPR028082">
    <property type="entry name" value="Peripla_BP_I"/>
</dbReference>
<dbReference type="Pfam" id="PF00356">
    <property type="entry name" value="LacI"/>
    <property type="match status" value="1"/>
</dbReference>
<dbReference type="CDD" id="cd01392">
    <property type="entry name" value="HTH_LacI"/>
    <property type="match status" value="1"/>
</dbReference>
<organism evidence="5 6">
    <name type="scientific">Phytoactinopolyspora halophila</name>
    <dbReference type="NCBI Taxonomy" id="1981511"/>
    <lineage>
        <taxon>Bacteria</taxon>
        <taxon>Bacillati</taxon>
        <taxon>Actinomycetota</taxon>
        <taxon>Actinomycetes</taxon>
        <taxon>Jiangellales</taxon>
        <taxon>Jiangellaceae</taxon>
        <taxon>Phytoactinopolyspora</taxon>
    </lineage>
</organism>
<name>A0A329QGJ9_9ACTN</name>
<gene>
    <name evidence="5" type="ORF">DPM12_18270</name>
</gene>
<dbReference type="InterPro" id="IPR010982">
    <property type="entry name" value="Lambda_DNA-bd_dom_sf"/>
</dbReference>
<protein>
    <submittedName>
        <fullName evidence="5">LacI family transcriptional regulator</fullName>
    </submittedName>
</protein>
<dbReference type="SUPFAM" id="SSF53822">
    <property type="entry name" value="Periplasmic binding protein-like I"/>
    <property type="match status" value="1"/>
</dbReference>
<feature type="domain" description="HTH lacI-type" evidence="4">
    <location>
        <begin position="5"/>
        <end position="59"/>
    </location>
</feature>
<dbReference type="SUPFAM" id="SSF47413">
    <property type="entry name" value="lambda repressor-like DNA-binding domains"/>
    <property type="match status" value="1"/>
</dbReference>
<proteinExistence type="predicted"/>
<dbReference type="PANTHER" id="PTHR30146">
    <property type="entry name" value="LACI-RELATED TRANSCRIPTIONAL REPRESSOR"/>
    <property type="match status" value="1"/>
</dbReference>
<reference evidence="5 6" key="1">
    <citation type="submission" date="2018-06" db="EMBL/GenBank/DDBJ databases">
        <title>Phytoactinopolyspora halophila sp. nov., a novel halophilic actinomycete isolated from a saline soil in China.</title>
        <authorList>
            <person name="Tang S.-K."/>
        </authorList>
    </citation>
    <scope>NUCLEOTIDE SEQUENCE [LARGE SCALE GENOMIC DNA]</scope>
    <source>
        <strain evidence="5 6">YIM 96934</strain>
    </source>
</reference>
<dbReference type="PROSITE" id="PS50932">
    <property type="entry name" value="HTH_LACI_2"/>
    <property type="match status" value="1"/>
</dbReference>
<dbReference type="InterPro" id="IPR000843">
    <property type="entry name" value="HTH_LacI"/>
</dbReference>
<evidence type="ECO:0000313" key="6">
    <source>
        <dbReference type="Proteomes" id="UP000250462"/>
    </source>
</evidence>